<evidence type="ECO:0000256" key="1">
    <source>
        <dbReference type="SAM" id="MobiDB-lite"/>
    </source>
</evidence>
<dbReference type="PANTHER" id="PTHR11447">
    <property type="entry name" value="CELLULAR TUMOR ANTIGEN P53"/>
    <property type="match status" value="1"/>
</dbReference>
<dbReference type="Ensembl" id="ENSEBUT00000017813.1">
    <property type="protein sequence ID" value="ENSEBUP00000017237.1"/>
    <property type="gene ID" value="ENSEBUG00000010768.1"/>
</dbReference>
<dbReference type="InterPro" id="IPR013761">
    <property type="entry name" value="SAM/pointed_sf"/>
</dbReference>
<dbReference type="SMART" id="SM00454">
    <property type="entry name" value="SAM"/>
    <property type="match status" value="1"/>
</dbReference>
<reference evidence="3" key="1">
    <citation type="submission" date="2025-08" db="UniProtKB">
        <authorList>
            <consortium name="Ensembl"/>
        </authorList>
    </citation>
    <scope>IDENTIFICATION</scope>
</reference>
<dbReference type="Proteomes" id="UP000694388">
    <property type="component" value="Unplaced"/>
</dbReference>
<dbReference type="GO" id="GO:0000981">
    <property type="term" value="F:DNA-binding transcription factor activity, RNA polymerase II-specific"/>
    <property type="evidence" value="ECO:0007669"/>
    <property type="project" value="TreeGrafter"/>
</dbReference>
<reference evidence="3" key="2">
    <citation type="submission" date="2025-09" db="UniProtKB">
        <authorList>
            <consortium name="Ensembl"/>
        </authorList>
    </citation>
    <scope>IDENTIFICATION</scope>
</reference>
<dbReference type="GO" id="GO:0000978">
    <property type="term" value="F:RNA polymerase II cis-regulatory region sequence-specific DNA binding"/>
    <property type="evidence" value="ECO:0007669"/>
    <property type="project" value="TreeGrafter"/>
</dbReference>
<feature type="compositionally biased region" description="Pro residues" evidence="1">
    <location>
        <begin position="70"/>
        <end position="81"/>
    </location>
</feature>
<dbReference type="PROSITE" id="PS51257">
    <property type="entry name" value="PROKAR_LIPOPROTEIN"/>
    <property type="match status" value="1"/>
</dbReference>
<proteinExistence type="predicted"/>
<dbReference type="SUPFAM" id="SSF47769">
    <property type="entry name" value="SAM/Pointed domain"/>
    <property type="match status" value="1"/>
</dbReference>
<accession>A0A8C4WX47</accession>
<dbReference type="InterPro" id="IPR002117">
    <property type="entry name" value="p53_tumour_suppressor"/>
</dbReference>
<sequence>MRVKESLELAALLPSHLTEAYHHGSSSGLGYGCRGGINKLSGLPKLPSMSQLIDSARRGNRTMGSMVTQMPPPPSPLPPSSPSALQFSPLLQTPPPPPYTAENSLSSFLCRLGCSSCLELFISQGLSLACQLMNLSLEDLNSLKVPEPYRGIIWKAIVNMKQAQASDITPQARLIKEEFAGVC</sequence>
<dbReference type="AlphaFoldDB" id="A0A8C4WX47"/>
<evidence type="ECO:0000313" key="4">
    <source>
        <dbReference type="Proteomes" id="UP000694388"/>
    </source>
</evidence>
<feature type="region of interest" description="Disordered" evidence="1">
    <location>
        <begin position="63"/>
        <end position="86"/>
    </location>
</feature>
<dbReference type="GO" id="GO:0005634">
    <property type="term" value="C:nucleus"/>
    <property type="evidence" value="ECO:0007669"/>
    <property type="project" value="InterPro"/>
</dbReference>
<evidence type="ECO:0000259" key="2">
    <source>
        <dbReference type="SMART" id="SM00454"/>
    </source>
</evidence>
<dbReference type="GO" id="GO:0006915">
    <property type="term" value="P:apoptotic process"/>
    <property type="evidence" value="ECO:0007669"/>
    <property type="project" value="InterPro"/>
</dbReference>
<dbReference type="GeneTree" id="ENSGT00950000183153"/>
<dbReference type="InterPro" id="IPR001660">
    <property type="entry name" value="SAM"/>
</dbReference>
<dbReference type="PANTHER" id="PTHR11447:SF16">
    <property type="entry name" value="P53 PROTEIN LONG FORM VARIANT 1"/>
    <property type="match status" value="1"/>
</dbReference>
<name>A0A8C4WX47_EPTBU</name>
<dbReference type="Pfam" id="PF07647">
    <property type="entry name" value="SAM_2"/>
    <property type="match status" value="1"/>
</dbReference>
<evidence type="ECO:0000313" key="3">
    <source>
        <dbReference type="Ensembl" id="ENSEBUP00000017237.1"/>
    </source>
</evidence>
<protein>
    <recommendedName>
        <fullName evidence="2">SAM domain-containing protein</fullName>
    </recommendedName>
</protein>
<feature type="domain" description="SAM" evidence="2">
    <location>
        <begin position="97"/>
        <end position="163"/>
    </location>
</feature>
<keyword evidence="4" id="KW-1185">Reference proteome</keyword>
<dbReference type="Gene3D" id="1.10.150.50">
    <property type="entry name" value="Transcription Factor, Ets-1"/>
    <property type="match status" value="1"/>
</dbReference>
<organism evidence="3 4">
    <name type="scientific">Eptatretus burgeri</name>
    <name type="common">Inshore hagfish</name>
    <dbReference type="NCBI Taxonomy" id="7764"/>
    <lineage>
        <taxon>Eukaryota</taxon>
        <taxon>Metazoa</taxon>
        <taxon>Chordata</taxon>
        <taxon>Craniata</taxon>
        <taxon>Vertebrata</taxon>
        <taxon>Cyclostomata</taxon>
        <taxon>Myxini</taxon>
        <taxon>Myxiniformes</taxon>
        <taxon>Myxinidae</taxon>
        <taxon>Eptatretinae</taxon>
        <taxon>Eptatretus</taxon>
    </lineage>
</organism>